<dbReference type="Pfam" id="PF16267">
    <property type="entry name" value="DUF4920"/>
    <property type="match status" value="1"/>
</dbReference>
<dbReference type="InterPro" id="IPR032577">
    <property type="entry name" value="DUF4920"/>
</dbReference>
<dbReference type="EMBL" id="LDJP01000062">
    <property type="protein sequence ID" value="KRG83875.1"/>
    <property type="molecule type" value="Genomic_DNA"/>
</dbReference>
<evidence type="ECO:0000313" key="1">
    <source>
        <dbReference type="EMBL" id="KRG83875.1"/>
    </source>
</evidence>
<sequence>MIPVSEAVAAFDQHAGKPQRYSGRITDVCQAQECWMVLEDNGQTARVMFKDHAFLIPKDSSGRAEVVGVLSRKELAPEQVEHMREDGKGLAVSSVEYRIVAEGAELETVPAG</sequence>
<proteinExistence type="predicted"/>
<evidence type="ECO:0000313" key="2">
    <source>
        <dbReference type="Proteomes" id="UP000050940"/>
    </source>
</evidence>
<accession>A0A0R0E2D6</accession>
<organism evidence="1 2">
    <name type="scientific">Stenotrophomonas daejeonensis</name>
    <dbReference type="NCBI Taxonomy" id="659018"/>
    <lineage>
        <taxon>Bacteria</taxon>
        <taxon>Pseudomonadati</taxon>
        <taxon>Pseudomonadota</taxon>
        <taxon>Gammaproteobacteria</taxon>
        <taxon>Lysobacterales</taxon>
        <taxon>Lysobacteraceae</taxon>
        <taxon>Stenotrophomonas</taxon>
    </lineage>
</organism>
<keyword evidence="2" id="KW-1185">Reference proteome</keyword>
<dbReference type="Proteomes" id="UP000050940">
    <property type="component" value="Unassembled WGS sequence"/>
</dbReference>
<protein>
    <recommendedName>
        <fullName evidence="3">DUF4920 domain-containing protein</fullName>
    </recommendedName>
</protein>
<dbReference type="AlphaFoldDB" id="A0A0R0E2D6"/>
<name>A0A0R0E2D6_9GAMM</name>
<reference evidence="1 2" key="1">
    <citation type="submission" date="2015-05" db="EMBL/GenBank/DDBJ databases">
        <title>Genome sequencing and analysis of members of genus Stenotrophomonas.</title>
        <authorList>
            <person name="Patil P.P."/>
            <person name="Midha S."/>
            <person name="Patil P.B."/>
        </authorList>
    </citation>
    <scope>NUCLEOTIDE SEQUENCE [LARGE SCALE GENOMIC DNA]</scope>
    <source>
        <strain evidence="1 2">JCM 16244</strain>
    </source>
</reference>
<dbReference type="PATRIC" id="fig|659018.3.peg.2239"/>
<comment type="caution">
    <text evidence="1">The sequence shown here is derived from an EMBL/GenBank/DDBJ whole genome shotgun (WGS) entry which is preliminary data.</text>
</comment>
<gene>
    <name evidence="1" type="ORF">ABB34_10690</name>
</gene>
<evidence type="ECO:0008006" key="3">
    <source>
        <dbReference type="Google" id="ProtNLM"/>
    </source>
</evidence>